<organism evidence="2 3">
    <name type="scientific">Giardia intestinalis</name>
    <name type="common">Giardia lamblia</name>
    <dbReference type="NCBI Taxonomy" id="5741"/>
    <lineage>
        <taxon>Eukaryota</taxon>
        <taxon>Metamonada</taxon>
        <taxon>Diplomonadida</taxon>
        <taxon>Hexamitidae</taxon>
        <taxon>Giardiinae</taxon>
        <taxon>Giardia</taxon>
    </lineage>
</organism>
<accession>V6TCW7</accession>
<evidence type="ECO:0000313" key="3">
    <source>
        <dbReference type="Proteomes" id="UP000018320"/>
    </source>
</evidence>
<gene>
    <name evidence="2" type="ORF">DHA2_152569</name>
</gene>
<sequence length="99" mass="10580">MASPKAIAGSKQGLLSTGAEGRPGAPCDRRCLCLRVSCNAGWRSGQPGDQSRARHKRKAVGVGVIQQPEGYHSEEVKKCRDDLSFIHPGDRPRRGTIGG</sequence>
<reference evidence="2 3" key="2">
    <citation type="journal article" date="2013" name="Genome Biol. Evol.">
        <title>Genome sequencing of Giardia lamblia genotypes A2 and B isolates (DH and GS) and comparative analysis with the genomes of genotypes A1 and E (WB and Pig).</title>
        <authorList>
            <person name="Adam R.D."/>
            <person name="Dahlstrom E.W."/>
            <person name="Martens C.A."/>
            <person name="Bruno D.P."/>
            <person name="Barbian K.D."/>
            <person name="Ricklefs S.M."/>
            <person name="Hernandez M.M."/>
            <person name="Narla N.P."/>
            <person name="Patel R.B."/>
            <person name="Porcella S.F."/>
            <person name="Nash T.E."/>
        </authorList>
    </citation>
    <scope>NUCLEOTIDE SEQUENCE [LARGE SCALE GENOMIC DNA]</scope>
    <source>
        <strain evidence="2 3">DH</strain>
    </source>
</reference>
<comment type="caution">
    <text evidence="2">The sequence shown here is derived from an EMBL/GenBank/DDBJ whole genome shotgun (WGS) entry which is preliminary data.</text>
</comment>
<evidence type="ECO:0000313" key="2">
    <source>
        <dbReference type="EMBL" id="ESU36237.1"/>
    </source>
</evidence>
<proteinExistence type="predicted"/>
<dbReference type="VEuPathDB" id="GiardiaDB:DHA2_152569"/>
<dbReference type="EMBL" id="AHGT01000053">
    <property type="protein sequence ID" value="ESU36237.1"/>
    <property type="molecule type" value="Genomic_DNA"/>
</dbReference>
<dbReference type="GO" id="GO:0016746">
    <property type="term" value="F:acyltransferase activity"/>
    <property type="evidence" value="ECO:0007669"/>
    <property type="project" value="UniProtKB-KW"/>
</dbReference>
<dbReference type="Proteomes" id="UP000018320">
    <property type="component" value="Unassembled WGS sequence"/>
</dbReference>
<keyword evidence="2" id="KW-0012">Acyltransferase</keyword>
<protein>
    <submittedName>
        <fullName evidence="2">Dihydrolipoamide acyltransferase</fullName>
    </submittedName>
</protein>
<feature type="region of interest" description="Disordered" evidence="1">
    <location>
        <begin position="1"/>
        <end position="26"/>
    </location>
</feature>
<evidence type="ECO:0000256" key="1">
    <source>
        <dbReference type="SAM" id="MobiDB-lite"/>
    </source>
</evidence>
<dbReference type="AlphaFoldDB" id="V6TCW7"/>
<name>V6TCW7_GIAIN</name>
<reference evidence="3" key="1">
    <citation type="submission" date="2012-02" db="EMBL/GenBank/DDBJ databases">
        <title>Genome sequencing of Giardia lamblia Genotypes A2 and B isolates (DH and GS) and comparative analysis with the genomes of Genotypes A1 and E (WB and Pig).</title>
        <authorList>
            <person name="Adam R."/>
            <person name="Dahlstrom E."/>
            <person name="Martens C."/>
            <person name="Bruno D."/>
            <person name="Barbian K."/>
            <person name="Porcella S.F."/>
            <person name="Nash T."/>
        </authorList>
    </citation>
    <scope>NUCLEOTIDE SEQUENCE</scope>
    <source>
        <strain evidence="3">DH</strain>
    </source>
</reference>
<keyword evidence="2" id="KW-0808">Transferase</keyword>